<dbReference type="InterPro" id="IPR049326">
    <property type="entry name" value="Rhodopsin_dom_fungi"/>
</dbReference>
<keyword evidence="10" id="KW-1185">Reference proteome</keyword>
<name>A0AA39XBW8_9PEZI</name>
<feature type="compositionally biased region" description="Polar residues" evidence="6">
    <location>
        <begin position="321"/>
        <end position="338"/>
    </location>
</feature>
<feature type="region of interest" description="Disordered" evidence="6">
    <location>
        <begin position="320"/>
        <end position="397"/>
    </location>
</feature>
<dbReference type="InterPro" id="IPR052337">
    <property type="entry name" value="SAT4-like"/>
</dbReference>
<accession>A0AA39XBW8</accession>
<dbReference type="Proteomes" id="UP001174934">
    <property type="component" value="Unassembled WGS sequence"/>
</dbReference>
<comment type="caution">
    <text evidence="9">The sequence shown here is derived from an EMBL/GenBank/DDBJ whole genome shotgun (WGS) entry which is preliminary data.</text>
</comment>
<evidence type="ECO:0000313" key="10">
    <source>
        <dbReference type="Proteomes" id="UP001174934"/>
    </source>
</evidence>
<reference evidence="9" key="1">
    <citation type="submission" date="2023-06" db="EMBL/GenBank/DDBJ databases">
        <title>Genome-scale phylogeny and comparative genomics of the fungal order Sordariales.</title>
        <authorList>
            <consortium name="Lawrence Berkeley National Laboratory"/>
            <person name="Hensen N."/>
            <person name="Bonometti L."/>
            <person name="Westerberg I."/>
            <person name="Brannstrom I.O."/>
            <person name="Guillou S."/>
            <person name="Cros-Aarteil S."/>
            <person name="Calhoun S."/>
            <person name="Haridas S."/>
            <person name="Kuo A."/>
            <person name="Mondo S."/>
            <person name="Pangilinan J."/>
            <person name="Riley R."/>
            <person name="LaButti K."/>
            <person name="Andreopoulos B."/>
            <person name="Lipzen A."/>
            <person name="Chen C."/>
            <person name="Yanf M."/>
            <person name="Daum C."/>
            <person name="Ng V."/>
            <person name="Clum A."/>
            <person name="Steindorff A."/>
            <person name="Ohm R."/>
            <person name="Martin F."/>
            <person name="Silar P."/>
            <person name="Natvig D."/>
            <person name="Lalanne C."/>
            <person name="Gautier V."/>
            <person name="Ament-velasquez S.L."/>
            <person name="Kruys A."/>
            <person name="Hutchinson M.I."/>
            <person name="Powell A.J."/>
            <person name="Barry K."/>
            <person name="Miller A.N."/>
            <person name="Grigoriev I.V."/>
            <person name="Debuchy R."/>
            <person name="Gladieux P."/>
            <person name="Thoren M.H."/>
            <person name="Johannesson H."/>
        </authorList>
    </citation>
    <scope>NUCLEOTIDE SEQUENCE</scope>
    <source>
        <strain evidence="9">SMH3391-2</strain>
    </source>
</reference>
<sequence>MLGGKAPMALAVMWCLTAITLIFVVLRIYTRAIVVRQLGWDDHIYVISGLFLLLYTTFLHVAASYGFGQAIVDLDLDDAVQAVKWEMVGQTFAVIGMATAKVSLGLFLLRIVMETWHRVVLWVASLSLLVVSIMTAVVFWIQCLPPQSIFDPRVKGRCIIEVTPFSVVLGCKCVDGRLSVIKLTLRCYSVTAWCAAVDFLFAAFPWFFIWQLNMRYMEKITIAASLSLGVVAGVCGVVRTIELSGLASENYTEDTVGLIIWSAAELAVTMICAGIPVLRPLVRHHMGNTTRGSSRSDGYYKHGTGSDGSMLASAVKLDNIPSAQSQRKGKPQNQSDVIESSRGFPDSHPKLGIRGPTTVSYIMRSHNSEDSGLREDIEREAKGEASPRGTSGIQVRERVDVSVEQAVNL</sequence>
<feature type="domain" description="Rhodopsin" evidence="8">
    <location>
        <begin position="26"/>
        <end position="283"/>
    </location>
</feature>
<evidence type="ECO:0000256" key="5">
    <source>
        <dbReference type="ARBA" id="ARBA00038359"/>
    </source>
</evidence>
<evidence type="ECO:0000313" key="9">
    <source>
        <dbReference type="EMBL" id="KAK0631074.1"/>
    </source>
</evidence>
<feature type="transmembrane region" description="Helical" evidence="7">
    <location>
        <begin position="92"/>
        <end position="112"/>
    </location>
</feature>
<dbReference type="Pfam" id="PF20684">
    <property type="entry name" value="Fung_rhodopsin"/>
    <property type="match status" value="1"/>
</dbReference>
<gene>
    <name evidence="9" type="ORF">B0T17DRAFT_239334</name>
</gene>
<feature type="transmembrane region" description="Helical" evidence="7">
    <location>
        <begin position="190"/>
        <end position="208"/>
    </location>
</feature>
<comment type="subcellular location">
    <subcellularLocation>
        <location evidence="1">Membrane</location>
        <topology evidence="1">Multi-pass membrane protein</topology>
    </subcellularLocation>
</comment>
<dbReference type="GO" id="GO:0016020">
    <property type="term" value="C:membrane"/>
    <property type="evidence" value="ECO:0007669"/>
    <property type="project" value="UniProtKB-SubCell"/>
</dbReference>
<dbReference type="PANTHER" id="PTHR33048:SF93">
    <property type="entry name" value="INTEGRAL MEMBRANE PROTEIN"/>
    <property type="match status" value="1"/>
</dbReference>
<proteinExistence type="inferred from homology"/>
<feature type="compositionally biased region" description="Basic and acidic residues" evidence="6">
    <location>
        <begin position="366"/>
        <end position="385"/>
    </location>
</feature>
<dbReference type="AlphaFoldDB" id="A0AA39XBW8"/>
<evidence type="ECO:0000256" key="4">
    <source>
        <dbReference type="ARBA" id="ARBA00023136"/>
    </source>
</evidence>
<keyword evidence="4 7" id="KW-0472">Membrane</keyword>
<evidence type="ECO:0000256" key="6">
    <source>
        <dbReference type="SAM" id="MobiDB-lite"/>
    </source>
</evidence>
<keyword evidence="3 7" id="KW-1133">Transmembrane helix</keyword>
<evidence type="ECO:0000256" key="7">
    <source>
        <dbReference type="SAM" id="Phobius"/>
    </source>
</evidence>
<organism evidence="9 10">
    <name type="scientific">Bombardia bombarda</name>
    <dbReference type="NCBI Taxonomy" id="252184"/>
    <lineage>
        <taxon>Eukaryota</taxon>
        <taxon>Fungi</taxon>
        <taxon>Dikarya</taxon>
        <taxon>Ascomycota</taxon>
        <taxon>Pezizomycotina</taxon>
        <taxon>Sordariomycetes</taxon>
        <taxon>Sordariomycetidae</taxon>
        <taxon>Sordariales</taxon>
        <taxon>Lasiosphaeriaceae</taxon>
        <taxon>Bombardia</taxon>
    </lineage>
</organism>
<feature type="transmembrane region" description="Helical" evidence="7">
    <location>
        <begin position="220"/>
        <end position="239"/>
    </location>
</feature>
<feature type="transmembrane region" description="Helical" evidence="7">
    <location>
        <begin position="50"/>
        <end position="72"/>
    </location>
</feature>
<dbReference type="PANTHER" id="PTHR33048">
    <property type="entry name" value="PTH11-LIKE INTEGRAL MEMBRANE PROTEIN (AFU_ORTHOLOGUE AFUA_5G11245)"/>
    <property type="match status" value="1"/>
</dbReference>
<evidence type="ECO:0000256" key="1">
    <source>
        <dbReference type="ARBA" id="ARBA00004141"/>
    </source>
</evidence>
<protein>
    <recommendedName>
        <fullName evidence="8">Rhodopsin domain-containing protein</fullName>
    </recommendedName>
</protein>
<feature type="transmembrane region" description="Helical" evidence="7">
    <location>
        <begin position="119"/>
        <end position="141"/>
    </location>
</feature>
<evidence type="ECO:0000256" key="2">
    <source>
        <dbReference type="ARBA" id="ARBA00022692"/>
    </source>
</evidence>
<feature type="transmembrane region" description="Helical" evidence="7">
    <location>
        <begin position="259"/>
        <end position="278"/>
    </location>
</feature>
<comment type="similarity">
    <text evidence="5">Belongs to the SAT4 family.</text>
</comment>
<keyword evidence="2 7" id="KW-0812">Transmembrane</keyword>
<dbReference type="EMBL" id="JAULSR010000002">
    <property type="protein sequence ID" value="KAK0631074.1"/>
    <property type="molecule type" value="Genomic_DNA"/>
</dbReference>
<feature type="transmembrane region" description="Helical" evidence="7">
    <location>
        <begin position="6"/>
        <end position="29"/>
    </location>
</feature>
<evidence type="ECO:0000256" key="3">
    <source>
        <dbReference type="ARBA" id="ARBA00022989"/>
    </source>
</evidence>
<evidence type="ECO:0000259" key="8">
    <source>
        <dbReference type="Pfam" id="PF20684"/>
    </source>
</evidence>